<accession>A0A4S8JH74</accession>
<sequence>MGTATHSALASSSPAKGRLLFFGAPSTRNSAPSSSVLLPISSSLPSSPTRLRSSTRPPYDQQLLPKDWELRHRTLLVDSFHRNNGLRALLGEVSGSKGSGPLRLLTRDGDWPDDHFWAVVALLVETSRADDALKLFCRGNLMSEAMSAFQAMEECGLVPSLAIYNAIIHGFARKKDFDNSNVTFRMMLEAGLLPTPDTYNGLIRAYGSFGLYDEMSKCVKRMESSGCFPDEVTYNTLITEFARSGLTEKMEGVCRVLSSKHMKLQISTLVAMLEAYADLGMLEKMEKVYHRVLRSNGFIKENLIRKLATVYIENYRFAQLEDFGNGISAKSGRTDLVWYIMLLSSACLLSKKGVESLVQEMKLAKVTVNITITNILAHFYLKMKDFRSLDIVFLQAKANKVKPDVMTFGVFFDACKIGYDGTWILEQWIKNGSLEEAVGLKADQLVVTAFGKGFFLKLCEKHYSSLHPKEKEKKLWRYSDMIKLVFGKKSKGKD</sequence>
<evidence type="ECO:0000313" key="3">
    <source>
        <dbReference type="EMBL" id="THU61261.1"/>
    </source>
</evidence>
<dbReference type="Gene3D" id="1.25.40.10">
    <property type="entry name" value="Tetratricopeptide repeat domain"/>
    <property type="match status" value="2"/>
</dbReference>
<dbReference type="InterPro" id="IPR002885">
    <property type="entry name" value="PPR_rpt"/>
</dbReference>
<dbReference type="Pfam" id="PF13812">
    <property type="entry name" value="PPR_3"/>
    <property type="match status" value="1"/>
</dbReference>
<dbReference type="NCBIfam" id="TIGR00756">
    <property type="entry name" value="PPR"/>
    <property type="match status" value="2"/>
</dbReference>
<name>A0A4S8JH74_MUSBA</name>
<dbReference type="STRING" id="52838.A0A4S8JH74"/>
<proteinExistence type="predicted"/>
<evidence type="ECO:0000256" key="2">
    <source>
        <dbReference type="PROSITE-ProRule" id="PRU00708"/>
    </source>
</evidence>
<dbReference type="Pfam" id="PF01535">
    <property type="entry name" value="PPR"/>
    <property type="match status" value="3"/>
</dbReference>
<evidence type="ECO:0000256" key="1">
    <source>
        <dbReference type="ARBA" id="ARBA00022737"/>
    </source>
</evidence>
<reference evidence="3 4" key="1">
    <citation type="journal article" date="2019" name="Nat. Plants">
        <title>Genome sequencing of Musa balbisiana reveals subgenome evolution and function divergence in polyploid bananas.</title>
        <authorList>
            <person name="Yao X."/>
        </authorList>
    </citation>
    <scope>NUCLEOTIDE SEQUENCE [LARGE SCALE GENOMIC DNA]</scope>
    <source>
        <strain evidence="4">cv. DH-PKW</strain>
        <tissue evidence="3">Leaves</tissue>
    </source>
</reference>
<dbReference type="PANTHER" id="PTHR47493">
    <property type="entry name" value="OS08G0520200 PROTEIN"/>
    <property type="match status" value="1"/>
</dbReference>
<evidence type="ECO:0008006" key="5">
    <source>
        <dbReference type="Google" id="ProtNLM"/>
    </source>
</evidence>
<keyword evidence="1" id="KW-0677">Repeat</keyword>
<dbReference type="AlphaFoldDB" id="A0A4S8JH74"/>
<dbReference type="PANTHER" id="PTHR47493:SF3">
    <property type="entry name" value="PENTACOTRIPEPTIDE-REPEAT REGION OF PRORP DOMAIN-CONTAINING PROTEIN"/>
    <property type="match status" value="1"/>
</dbReference>
<protein>
    <recommendedName>
        <fullName evidence="5">Pentacotripeptide-repeat region of PRORP domain-containing protein</fullName>
    </recommendedName>
</protein>
<dbReference type="PROSITE" id="PS51375">
    <property type="entry name" value="PPR"/>
    <property type="match status" value="3"/>
</dbReference>
<gene>
    <name evidence="3" type="ORF">C4D60_Mb07t21440</name>
</gene>
<evidence type="ECO:0000313" key="4">
    <source>
        <dbReference type="Proteomes" id="UP000317650"/>
    </source>
</evidence>
<organism evidence="3 4">
    <name type="scientific">Musa balbisiana</name>
    <name type="common">Banana</name>
    <dbReference type="NCBI Taxonomy" id="52838"/>
    <lineage>
        <taxon>Eukaryota</taxon>
        <taxon>Viridiplantae</taxon>
        <taxon>Streptophyta</taxon>
        <taxon>Embryophyta</taxon>
        <taxon>Tracheophyta</taxon>
        <taxon>Spermatophyta</taxon>
        <taxon>Magnoliopsida</taxon>
        <taxon>Liliopsida</taxon>
        <taxon>Zingiberales</taxon>
        <taxon>Musaceae</taxon>
        <taxon>Musa</taxon>
    </lineage>
</organism>
<dbReference type="EMBL" id="PYDT01000005">
    <property type="protein sequence ID" value="THU61261.1"/>
    <property type="molecule type" value="Genomic_DNA"/>
</dbReference>
<dbReference type="InterPro" id="IPR011990">
    <property type="entry name" value="TPR-like_helical_dom_sf"/>
</dbReference>
<comment type="caution">
    <text evidence="3">The sequence shown here is derived from an EMBL/GenBank/DDBJ whole genome shotgun (WGS) entry which is preliminary data.</text>
</comment>
<dbReference type="Pfam" id="PF13041">
    <property type="entry name" value="PPR_2"/>
    <property type="match status" value="1"/>
</dbReference>
<keyword evidence="4" id="KW-1185">Reference proteome</keyword>
<feature type="repeat" description="PPR" evidence="2">
    <location>
        <begin position="160"/>
        <end position="194"/>
    </location>
</feature>
<feature type="repeat" description="PPR" evidence="2">
    <location>
        <begin position="230"/>
        <end position="264"/>
    </location>
</feature>
<dbReference type="Proteomes" id="UP000317650">
    <property type="component" value="Chromosome 7"/>
</dbReference>
<feature type="repeat" description="PPR" evidence="2">
    <location>
        <begin position="195"/>
        <end position="229"/>
    </location>
</feature>